<feature type="transmembrane region" description="Helical" evidence="11">
    <location>
        <begin position="129"/>
        <end position="155"/>
    </location>
</feature>
<gene>
    <name evidence="13" type="ORF">JFY56_05165</name>
</gene>
<feature type="transmembrane region" description="Helical" evidence="11">
    <location>
        <begin position="21"/>
        <end position="39"/>
    </location>
</feature>
<evidence type="ECO:0000256" key="11">
    <source>
        <dbReference type="RuleBase" id="RU361157"/>
    </source>
</evidence>
<comment type="subcellular location">
    <subcellularLocation>
        <location evidence="11">Cell inner membrane</location>
        <topology evidence="11">Multi-pass membrane protein</topology>
    </subcellularLocation>
    <subcellularLocation>
        <location evidence="1">Cell membrane</location>
        <topology evidence="1">Multi-pass membrane protein</topology>
    </subcellularLocation>
</comment>
<dbReference type="Pfam" id="PF01061">
    <property type="entry name" value="ABC2_membrane"/>
    <property type="match status" value="1"/>
</dbReference>
<feature type="transmembrane region" description="Helical" evidence="11">
    <location>
        <begin position="51"/>
        <end position="70"/>
    </location>
</feature>
<dbReference type="InterPro" id="IPR000412">
    <property type="entry name" value="ABC_2_transport"/>
</dbReference>
<evidence type="ECO:0000259" key="12">
    <source>
        <dbReference type="PROSITE" id="PS51012"/>
    </source>
</evidence>
<keyword evidence="4 11" id="KW-1003">Cell membrane</keyword>
<protein>
    <recommendedName>
        <fullName evidence="11">Transport permease protein</fullName>
    </recommendedName>
</protein>
<dbReference type="EMBL" id="JAELYA010000001">
    <property type="protein sequence ID" value="MBO3274602.1"/>
    <property type="molecule type" value="Genomic_DNA"/>
</dbReference>
<evidence type="ECO:0000313" key="14">
    <source>
        <dbReference type="Proteomes" id="UP000669060"/>
    </source>
</evidence>
<dbReference type="PRINTS" id="PR00164">
    <property type="entry name" value="ABC2TRNSPORT"/>
</dbReference>
<evidence type="ECO:0000313" key="13">
    <source>
        <dbReference type="EMBL" id="MBO3274602.1"/>
    </source>
</evidence>
<keyword evidence="8 11" id="KW-1133">Transmembrane helix</keyword>
<comment type="similarity">
    <text evidence="2 11">Belongs to the ABC-2 integral membrane protein family.</text>
</comment>
<evidence type="ECO:0000256" key="2">
    <source>
        <dbReference type="ARBA" id="ARBA00007783"/>
    </source>
</evidence>
<feature type="transmembrane region" description="Helical" evidence="11">
    <location>
        <begin position="218"/>
        <end position="237"/>
    </location>
</feature>
<evidence type="ECO:0000256" key="7">
    <source>
        <dbReference type="ARBA" id="ARBA00022903"/>
    </source>
</evidence>
<dbReference type="Proteomes" id="UP000669060">
    <property type="component" value="Unassembled WGS sequence"/>
</dbReference>
<feature type="transmembrane region" description="Helical" evidence="11">
    <location>
        <begin position="91"/>
        <end position="117"/>
    </location>
</feature>
<evidence type="ECO:0000256" key="8">
    <source>
        <dbReference type="ARBA" id="ARBA00022989"/>
    </source>
</evidence>
<keyword evidence="9" id="KW-0625">Polysaccharide transport</keyword>
<evidence type="ECO:0000256" key="10">
    <source>
        <dbReference type="ARBA" id="ARBA00023136"/>
    </source>
</evidence>
<dbReference type="PROSITE" id="PS51012">
    <property type="entry name" value="ABC_TM2"/>
    <property type="match status" value="1"/>
</dbReference>
<comment type="caution">
    <text evidence="13">The sequence shown here is derived from an EMBL/GenBank/DDBJ whole genome shotgun (WGS) entry which is preliminary data.</text>
</comment>
<accession>A0ABS3TLR1</accession>
<dbReference type="InterPro" id="IPR013525">
    <property type="entry name" value="ABC2_TM"/>
</dbReference>
<keyword evidence="14" id="KW-1185">Reference proteome</keyword>
<organism evidence="13 14">
    <name type="scientific">Pseudomonas schmalbachii</name>
    <dbReference type="NCBI Taxonomy" id="2816993"/>
    <lineage>
        <taxon>Bacteria</taxon>
        <taxon>Pseudomonadati</taxon>
        <taxon>Pseudomonadota</taxon>
        <taxon>Gammaproteobacteria</taxon>
        <taxon>Pseudomonadales</taxon>
        <taxon>Pseudomonadaceae</taxon>
        <taxon>Pseudomonas</taxon>
    </lineage>
</organism>
<feature type="transmembrane region" description="Helical" evidence="11">
    <location>
        <begin position="162"/>
        <end position="181"/>
    </location>
</feature>
<evidence type="ECO:0000256" key="6">
    <source>
        <dbReference type="ARBA" id="ARBA00022692"/>
    </source>
</evidence>
<evidence type="ECO:0000256" key="4">
    <source>
        <dbReference type="ARBA" id="ARBA00022475"/>
    </source>
</evidence>
<dbReference type="PANTHER" id="PTHR30413">
    <property type="entry name" value="INNER MEMBRANE TRANSPORT PERMEASE"/>
    <property type="match status" value="1"/>
</dbReference>
<keyword evidence="5" id="KW-0762">Sugar transport</keyword>
<feature type="domain" description="ABC transmembrane type-2" evidence="12">
    <location>
        <begin position="15"/>
        <end position="239"/>
    </location>
</feature>
<evidence type="ECO:0000256" key="9">
    <source>
        <dbReference type="ARBA" id="ARBA00023047"/>
    </source>
</evidence>
<reference evidence="13 14" key="1">
    <citation type="submission" date="2020-12" db="EMBL/GenBank/DDBJ databases">
        <title>Pseudomonas schmalbachii sp. nov. isolated from millipede gut.</title>
        <authorList>
            <person name="Shelomi M."/>
        </authorList>
    </citation>
    <scope>NUCLEOTIDE SEQUENCE [LARGE SCALE GENOMIC DNA]</scope>
    <source>
        <strain evidence="13 14">Milli4</strain>
    </source>
</reference>
<keyword evidence="3 11" id="KW-0813">Transport</keyword>
<name>A0ABS3TLR1_9PSED</name>
<keyword evidence="10 11" id="KW-0472">Membrane</keyword>
<evidence type="ECO:0000256" key="1">
    <source>
        <dbReference type="ARBA" id="ARBA00004651"/>
    </source>
</evidence>
<dbReference type="PIRSF" id="PIRSF006648">
    <property type="entry name" value="DrrB"/>
    <property type="match status" value="1"/>
</dbReference>
<evidence type="ECO:0000256" key="5">
    <source>
        <dbReference type="ARBA" id="ARBA00022597"/>
    </source>
</evidence>
<evidence type="ECO:0000256" key="3">
    <source>
        <dbReference type="ARBA" id="ARBA00022448"/>
    </source>
</evidence>
<sequence>MARRDVESRYRGALLGRVWMFLSPLLMLLVYTFVFGHVLKSRWGSDQDTASFALALFSGLLLNGILGDCLSRAASVVHGHANYVKKLVFPLEVLPLSLLLSSLVNALFGYLILMMLMPLLGHPLTWGVLLLPFFILPFLLCVGGLSYVIAALGAYFRDVNQIVQFFLVLTLFLSPVLYPLTALPEDVRPYLALNPLTIPVEMIRSVLFGTPMPASMQVIAYFAASCLVALLGLGMFLRVKDGFADVL</sequence>
<keyword evidence="6 11" id="KW-0812">Transmembrane</keyword>
<keyword evidence="7" id="KW-0972">Capsule biogenesis/degradation</keyword>
<dbReference type="InterPro" id="IPR047817">
    <property type="entry name" value="ABC2_TM_bact-type"/>
</dbReference>
<proteinExistence type="inferred from homology"/>
<dbReference type="PANTHER" id="PTHR30413:SF10">
    <property type="entry name" value="CAPSULE POLYSACCHARIDE EXPORT INNER-MEMBRANE PROTEIN CTRC"/>
    <property type="match status" value="1"/>
</dbReference>